<dbReference type="Gene3D" id="3.40.395.10">
    <property type="entry name" value="Adenoviral Proteinase, Chain A"/>
    <property type="match status" value="1"/>
</dbReference>
<organism evidence="1 2">
    <name type="scientific">Neodiprion lecontei</name>
    <name type="common">Redheaded pine sawfly</name>
    <dbReference type="NCBI Taxonomy" id="441921"/>
    <lineage>
        <taxon>Eukaryota</taxon>
        <taxon>Metazoa</taxon>
        <taxon>Ecdysozoa</taxon>
        <taxon>Arthropoda</taxon>
        <taxon>Hexapoda</taxon>
        <taxon>Insecta</taxon>
        <taxon>Pterygota</taxon>
        <taxon>Neoptera</taxon>
        <taxon>Endopterygota</taxon>
        <taxon>Hymenoptera</taxon>
        <taxon>Tenthredinoidea</taxon>
        <taxon>Diprionidae</taxon>
        <taxon>Diprioninae</taxon>
        <taxon>Neodiprion</taxon>
    </lineage>
</organism>
<name>A0ABM3FIM9_NEOLC</name>
<evidence type="ECO:0000313" key="2">
    <source>
        <dbReference type="RefSeq" id="XP_046587851.1"/>
    </source>
</evidence>
<dbReference type="GeneID" id="124293002"/>
<dbReference type="RefSeq" id="XP_046587851.1">
    <property type="nucleotide sequence ID" value="XM_046731895.1"/>
</dbReference>
<proteinExistence type="predicted"/>
<accession>A0ABM3FIM9</accession>
<protein>
    <submittedName>
        <fullName evidence="2">Uncharacterized protein LOC124293002</fullName>
    </submittedName>
</protein>
<gene>
    <name evidence="2" type="primary">LOC124293002</name>
</gene>
<dbReference type="Proteomes" id="UP000829291">
    <property type="component" value="Chromosome 2"/>
</dbReference>
<evidence type="ECO:0000313" key="1">
    <source>
        <dbReference type="Proteomes" id="UP000829291"/>
    </source>
</evidence>
<reference evidence="2" key="1">
    <citation type="submission" date="2025-08" db="UniProtKB">
        <authorList>
            <consortium name="RefSeq"/>
        </authorList>
    </citation>
    <scope>IDENTIFICATION</scope>
    <source>
        <tissue evidence="2">Thorax and Abdomen</tissue>
    </source>
</reference>
<sequence length="396" mass="44227">MKVKTKLGMGCRKPQNVFLNKIIRAAKQSMIPSYDAKTSIKSALKGAREAVKKEGGKHKVRSPRVLQLPRRALTNWDLLKYAKIMKIPYFRGVFMRNEMPKTGPRKNETAVVNLDNKDGPGTHWISYKKRGSDVVYFDSFGHLQPPLDLVKYLGVGSVKYNDEREDFCNVSSVSDGPPNTSEERDIPALSNQIAVFSNLITSLTNKLVGIESTIKVIPKLSEKLDKIENVFGDIASIKEQVSDFDEFHSDVRDCLVRLHSVSNRLDNIEGTTASLSESVDTLSRRAGEIEQRPSPTGVPPLDTRALDRVTQLECALHASDLIITGLPEGHVNDHDQTVLDVAIDRTQILEVRRMRSTKTTEAEPLLSKREFINQAPLIVIDCSKQDKTLKIGPVDI</sequence>
<keyword evidence="1" id="KW-1185">Reference proteome</keyword>